<dbReference type="VEuPathDB" id="MicrosporidiaDB:ECANGB1_119"/>
<keyword evidence="1" id="KW-0812">Transmembrane</keyword>
<evidence type="ECO:0000256" key="2">
    <source>
        <dbReference type="SAM" id="SignalP"/>
    </source>
</evidence>
<reference evidence="3 4" key="1">
    <citation type="journal article" date="2017" name="Environ. Microbiol.">
        <title>Decay of the glycolytic pathway and adaptation to intranuclear parasitism within Enterocytozoonidae microsporidia.</title>
        <authorList>
            <person name="Wiredu Boakye D."/>
            <person name="Jaroenlak P."/>
            <person name="Prachumwat A."/>
            <person name="Williams T.A."/>
            <person name="Bateman K.S."/>
            <person name="Itsathitphaisarn O."/>
            <person name="Sritunyalucksana K."/>
            <person name="Paszkiewicz K.H."/>
            <person name="Moore K.A."/>
            <person name="Stentiford G.D."/>
            <person name="Williams B.A."/>
        </authorList>
    </citation>
    <scope>NUCLEOTIDE SEQUENCE [LARGE SCALE GENOMIC DNA]</scope>
    <source>
        <strain evidence="3 4">GB1</strain>
    </source>
</reference>
<dbReference type="EMBL" id="LWDP01000104">
    <property type="protein sequence ID" value="ORD93343.1"/>
    <property type="molecule type" value="Genomic_DNA"/>
</dbReference>
<keyword evidence="1" id="KW-1133">Transmembrane helix</keyword>
<accession>A0A1Y1S4N2</accession>
<keyword evidence="1" id="KW-0472">Membrane</keyword>
<comment type="caution">
    <text evidence="3">The sequence shown here is derived from an EMBL/GenBank/DDBJ whole genome shotgun (WGS) entry which is preliminary data.</text>
</comment>
<dbReference type="Proteomes" id="UP000192639">
    <property type="component" value="Unassembled WGS sequence"/>
</dbReference>
<feature type="chain" id="PRO_5012847252" evidence="2">
    <location>
        <begin position="20"/>
        <end position="312"/>
    </location>
</feature>
<protein>
    <submittedName>
        <fullName evidence="3">Uncharacterized protein</fullName>
    </submittedName>
</protein>
<feature type="transmembrane region" description="Helical" evidence="1">
    <location>
        <begin position="286"/>
        <end position="305"/>
    </location>
</feature>
<dbReference type="AlphaFoldDB" id="A0A1Y1S4N2"/>
<keyword evidence="2" id="KW-0732">Signal</keyword>
<evidence type="ECO:0000313" key="4">
    <source>
        <dbReference type="Proteomes" id="UP000192639"/>
    </source>
</evidence>
<keyword evidence="4" id="KW-1185">Reference proteome</keyword>
<name>A0A1Y1S4N2_9MICR</name>
<organism evidence="3 4">
    <name type="scientific">Enterospora canceri</name>
    <dbReference type="NCBI Taxonomy" id="1081671"/>
    <lineage>
        <taxon>Eukaryota</taxon>
        <taxon>Fungi</taxon>
        <taxon>Fungi incertae sedis</taxon>
        <taxon>Microsporidia</taxon>
        <taxon>Enterocytozoonidae</taxon>
        <taxon>Enterospora</taxon>
    </lineage>
</organism>
<feature type="signal peptide" evidence="2">
    <location>
        <begin position="1"/>
        <end position="19"/>
    </location>
</feature>
<evidence type="ECO:0000256" key="1">
    <source>
        <dbReference type="SAM" id="Phobius"/>
    </source>
</evidence>
<sequence length="312" mass="36732">MLICQILTVLSVLLKIVKNKNNNDPCFFHNCFWNKNLENEFPINKLSYTNDEIEIQFHGILNLQIIAPYRDQLNRDQLKACEECIESFKLISEWYFSDYNSLKCFNSNLIHTKPTISLIHPSALMVQIKLAIPVRNGQTITFQENGARYLFGMRILDDRDSYMNILQMSFHKVYFETDWKTTIVSFKLSELTNSPRVLFRHPMRIETELLLKIFEGFATYNNVRIYGNAKISQDFPYLKNRFSTVIQFSDDYKFKDNNDLPELKQIEEPKKENNQIQVPQKKKNTMLVIVILVGVVIVLVVFVNYKIMKKTV</sequence>
<gene>
    <name evidence="3" type="ORF">ECANGB1_119</name>
</gene>
<proteinExistence type="predicted"/>
<evidence type="ECO:0000313" key="3">
    <source>
        <dbReference type="EMBL" id="ORD93343.1"/>
    </source>
</evidence>